<feature type="domain" description="ABC3 transporter permease C-terminal" evidence="8">
    <location>
        <begin position="293"/>
        <end position="402"/>
    </location>
</feature>
<dbReference type="InterPro" id="IPR025857">
    <property type="entry name" value="MacB_PCD"/>
</dbReference>
<dbReference type="InterPro" id="IPR003838">
    <property type="entry name" value="ABC3_permease_C"/>
</dbReference>
<comment type="subcellular location">
    <subcellularLocation>
        <location evidence="1">Cell membrane</location>
        <topology evidence="1">Multi-pass membrane protein</topology>
    </subcellularLocation>
</comment>
<evidence type="ECO:0000256" key="7">
    <source>
        <dbReference type="SAM" id="Phobius"/>
    </source>
</evidence>
<dbReference type="PANTHER" id="PTHR30572:SF4">
    <property type="entry name" value="ABC TRANSPORTER PERMEASE YTRF"/>
    <property type="match status" value="1"/>
</dbReference>
<proteinExistence type="inferred from homology"/>
<evidence type="ECO:0000256" key="3">
    <source>
        <dbReference type="ARBA" id="ARBA00022692"/>
    </source>
</evidence>
<comment type="caution">
    <text evidence="10">The sequence shown here is derived from an EMBL/GenBank/DDBJ whole genome shotgun (WGS) entry which is preliminary data.</text>
</comment>
<evidence type="ECO:0000256" key="4">
    <source>
        <dbReference type="ARBA" id="ARBA00022989"/>
    </source>
</evidence>
<feature type="domain" description="MacB-like periplasmic core" evidence="9">
    <location>
        <begin position="56"/>
        <end position="249"/>
    </location>
</feature>
<evidence type="ECO:0000256" key="1">
    <source>
        <dbReference type="ARBA" id="ARBA00004651"/>
    </source>
</evidence>
<dbReference type="Pfam" id="PF12704">
    <property type="entry name" value="MacB_PCD"/>
    <property type="match status" value="1"/>
</dbReference>
<evidence type="ECO:0000259" key="9">
    <source>
        <dbReference type="Pfam" id="PF12704"/>
    </source>
</evidence>
<dbReference type="AlphaFoldDB" id="A0A8J7VWD3"/>
<reference evidence="10" key="2">
    <citation type="submission" date="2021-04" db="EMBL/GenBank/DDBJ databases">
        <authorList>
            <person name="Karlyshev A.V."/>
        </authorList>
    </citation>
    <scope>NUCLEOTIDE SEQUENCE</scope>
    <source>
        <strain evidence="10">LMG 29479</strain>
    </source>
</reference>
<sequence>MELRPILSTLRRHKTAALLIVVEIALSCAIICNALFLIGTRLDRMQRPSGLAEKELVRIEVNGIARNSDAMAVTRADLVALRQIPGVRSVSAVNQLPFGNSSWNSSIQLEQDQSHANMNAAVYLGDQTLLGTMGLTLVEGRNFQPDEVLDWDVTQAPGANRAIPSTIVTRSVAESLFPGESAIGKTFYAWGDAPHRIVGVVENLMRPNERGGPAQTQYSFLLPIHPSYERGSYLIRVQDPTRRQAVIDAALKTLEGTGPTRILPEEDAVSFEQMRNDYYRQDRAMAWLLVTVCVALLVVTALGIVGLASFWVQQRRRTIGIRRALGATRGQILRYFQTENFLLATMGIVLGMLLAYAINQWLMQAYELPRLPLAFLPVGALALWLLGQVAVLGPARRAAAVPPAVATRTA</sequence>
<evidence type="ECO:0000313" key="11">
    <source>
        <dbReference type="EMBL" id="MBS7457981.1"/>
    </source>
</evidence>
<dbReference type="PANTHER" id="PTHR30572">
    <property type="entry name" value="MEMBRANE COMPONENT OF TRANSPORTER-RELATED"/>
    <property type="match status" value="1"/>
</dbReference>
<dbReference type="GO" id="GO:0005886">
    <property type="term" value="C:plasma membrane"/>
    <property type="evidence" value="ECO:0007669"/>
    <property type="project" value="UniProtKB-SubCell"/>
</dbReference>
<protein>
    <submittedName>
        <fullName evidence="10">ABC transporter permease</fullName>
    </submittedName>
</protein>
<feature type="transmembrane region" description="Helical" evidence="7">
    <location>
        <begin position="284"/>
        <end position="312"/>
    </location>
</feature>
<dbReference type="EMBL" id="JAGQFT020000008">
    <property type="protein sequence ID" value="MBS7457981.1"/>
    <property type="molecule type" value="Genomic_DNA"/>
</dbReference>
<feature type="transmembrane region" description="Helical" evidence="7">
    <location>
        <begin position="341"/>
        <end position="362"/>
    </location>
</feature>
<dbReference type="InterPro" id="IPR050250">
    <property type="entry name" value="Macrolide_Exporter_MacB"/>
</dbReference>
<evidence type="ECO:0000256" key="2">
    <source>
        <dbReference type="ARBA" id="ARBA00022475"/>
    </source>
</evidence>
<keyword evidence="3 7" id="KW-0812">Transmembrane</keyword>
<comment type="similarity">
    <text evidence="6">Belongs to the ABC-4 integral membrane protein family.</text>
</comment>
<accession>A0A8J7VWD3</accession>
<dbReference type="EMBL" id="JAGQFT010000250">
    <property type="protein sequence ID" value="MBR0564154.1"/>
    <property type="molecule type" value="Genomic_DNA"/>
</dbReference>
<feature type="transmembrane region" description="Helical" evidence="7">
    <location>
        <begin position="16"/>
        <end position="38"/>
    </location>
</feature>
<reference evidence="11 12" key="1">
    <citation type="journal article" date="2021" name="Microbiol. Resour. Announc.">
        <title>Draft Genome Sequence of Coralloluteibacterium stylophorae LMG 29479T.</title>
        <authorList>
            <person name="Karlyshev A.V."/>
            <person name="Kudryashova E.B."/>
            <person name="Ariskina E.V."/>
            <person name="Conroy A.P."/>
            <person name="Abidueva E.Y."/>
        </authorList>
    </citation>
    <scope>NUCLEOTIDE SEQUENCE [LARGE SCALE GENOMIC DNA]</scope>
    <source>
        <strain evidence="11 12">LMG 29479</strain>
    </source>
</reference>
<dbReference type="Pfam" id="PF02687">
    <property type="entry name" value="FtsX"/>
    <property type="match status" value="1"/>
</dbReference>
<keyword evidence="2" id="KW-1003">Cell membrane</keyword>
<dbReference type="RefSeq" id="WP_211928013.1">
    <property type="nucleotide sequence ID" value="NZ_JAGQFT020000008.1"/>
</dbReference>
<keyword evidence="4 7" id="KW-1133">Transmembrane helix</keyword>
<organism evidence="10">
    <name type="scientific">Coralloluteibacterium stylophorae</name>
    <dbReference type="NCBI Taxonomy" id="1776034"/>
    <lineage>
        <taxon>Bacteria</taxon>
        <taxon>Pseudomonadati</taxon>
        <taxon>Pseudomonadota</taxon>
        <taxon>Gammaproteobacteria</taxon>
        <taxon>Lysobacterales</taxon>
        <taxon>Lysobacteraceae</taxon>
        <taxon>Coralloluteibacterium</taxon>
    </lineage>
</organism>
<dbReference type="Proteomes" id="UP000675747">
    <property type="component" value="Unassembled WGS sequence"/>
</dbReference>
<keyword evidence="12" id="KW-1185">Reference proteome</keyword>
<evidence type="ECO:0000256" key="5">
    <source>
        <dbReference type="ARBA" id="ARBA00023136"/>
    </source>
</evidence>
<name>A0A8J7VWD3_9GAMM</name>
<gene>
    <name evidence="11" type="ORF">KB893_012655</name>
    <name evidence="10" type="ORF">KB893_16845</name>
</gene>
<evidence type="ECO:0000256" key="6">
    <source>
        <dbReference type="ARBA" id="ARBA00038076"/>
    </source>
</evidence>
<feature type="transmembrane region" description="Helical" evidence="7">
    <location>
        <begin position="374"/>
        <end position="393"/>
    </location>
</feature>
<dbReference type="GO" id="GO:0022857">
    <property type="term" value="F:transmembrane transporter activity"/>
    <property type="evidence" value="ECO:0007669"/>
    <property type="project" value="TreeGrafter"/>
</dbReference>
<evidence type="ECO:0000313" key="12">
    <source>
        <dbReference type="Proteomes" id="UP000675747"/>
    </source>
</evidence>
<keyword evidence="5 7" id="KW-0472">Membrane</keyword>
<evidence type="ECO:0000259" key="8">
    <source>
        <dbReference type="Pfam" id="PF02687"/>
    </source>
</evidence>
<evidence type="ECO:0000313" key="10">
    <source>
        <dbReference type="EMBL" id="MBR0564154.1"/>
    </source>
</evidence>